<dbReference type="AlphaFoldDB" id="A0A560W612"/>
<dbReference type="Proteomes" id="UP000315628">
    <property type="component" value="Unassembled WGS sequence"/>
</dbReference>
<reference evidence="1 2" key="1">
    <citation type="submission" date="2019-06" db="EMBL/GenBank/DDBJ databases">
        <title>Sequencing the genomes of 1000 actinobacteria strains.</title>
        <authorList>
            <person name="Klenk H.-P."/>
        </authorList>
    </citation>
    <scope>NUCLEOTIDE SEQUENCE [LARGE SCALE GENOMIC DNA]</scope>
    <source>
        <strain evidence="1 2">DSM 18935</strain>
    </source>
</reference>
<dbReference type="SUPFAM" id="SSF54060">
    <property type="entry name" value="His-Me finger endonucleases"/>
    <property type="match status" value="1"/>
</dbReference>
<evidence type="ECO:0000313" key="1">
    <source>
        <dbReference type="EMBL" id="TWD13060.1"/>
    </source>
</evidence>
<dbReference type="InterPro" id="IPR044925">
    <property type="entry name" value="His-Me_finger_sf"/>
</dbReference>
<dbReference type="RefSeq" id="WP_144858255.1">
    <property type="nucleotide sequence ID" value="NZ_BAAAYT010000010.1"/>
</dbReference>
<proteinExistence type="predicted"/>
<accession>A0A560W612</accession>
<organism evidence="1 2">
    <name type="scientific">Marihabitans asiaticum</name>
    <dbReference type="NCBI Taxonomy" id="415218"/>
    <lineage>
        <taxon>Bacteria</taxon>
        <taxon>Bacillati</taxon>
        <taxon>Actinomycetota</taxon>
        <taxon>Actinomycetes</taxon>
        <taxon>Micrococcales</taxon>
        <taxon>Intrasporangiaceae</taxon>
        <taxon>Marihabitans</taxon>
    </lineage>
</organism>
<dbReference type="EMBL" id="VIUW01000006">
    <property type="protein sequence ID" value="TWD13060.1"/>
    <property type="molecule type" value="Genomic_DNA"/>
</dbReference>
<keyword evidence="2" id="KW-1185">Reference proteome</keyword>
<dbReference type="OrthoDB" id="3732358at2"/>
<comment type="caution">
    <text evidence="1">The sequence shown here is derived from an EMBL/GenBank/DDBJ whole genome shotgun (WGS) entry which is preliminary data.</text>
</comment>
<sequence length="163" mass="18414">MDPERLRFLEGALEDSDVRDRYHAKVAITETHWWFTGAIMRSGHGRFWVGTDVTGRDVVVLAHRFGYALEHGAAALCAAPVLRHSCDEALCQRPTHLEPAVDNHDNHLEWLLRRHRVGSPLRDVRGRAGRARAIRAAILAESDVPAAMRLGLSELDRQQPRLF</sequence>
<evidence type="ECO:0000313" key="2">
    <source>
        <dbReference type="Proteomes" id="UP000315628"/>
    </source>
</evidence>
<gene>
    <name evidence="1" type="ORF">FB557_2827</name>
</gene>
<name>A0A560W612_9MICO</name>
<protein>
    <submittedName>
        <fullName evidence="1">Uncharacterized protein</fullName>
    </submittedName>
</protein>